<dbReference type="OrthoDB" id="2264205at2759"/>
<dbReference type="AlphaFoldDB" id="A0A9P6X6A3"/>
<name>A0A9P6X6A3_RHIOR</name>
<accession>A0A9P6X6A3</accession>
<sequence length="237" mass="26751">MVLSNSQTFNSEARFHFSPPIREPRHKPYAQAVTTATKVSLMHDHIMPPHNDESSRFNTLQTSIFRTSRTKGAFLFDISPCKGKYTDQQSMMLLKEQHPNKDYNNIAQTGPTFPDVNLVVYPCAALGESANVVNLKLTHLPMLPAEEVKKGLAKSLAVFGDIMDVGISTDTATGFFMGTGYAVLNIQQDPSAFDEQKFQTLSHQISWYESPDDLFHATWNNMPTWCRYIETHSLVFK</sequence>
<comment type="caution">
    <text evidence="1">The sequence shown here is derived from an EMBL/GenBank/DDBJ whole genome shotgun (WGS) entry which is preliminary data.</text>
</comment>
<protein>
    <submittedName>
        <fullName evidence="1">Uncharacterized protein</fullName>
    </submittedName>
</protein>
<reference evidence="1" key="1">
    <citation type="journal article" date="2020" name="Microb. Genom.">
        <title>Genetic diversity of clinical and environmental Mucorales isolates obtained from an investigation of mucormycosis cases among solid organ transplant recipients.</title>
        <authorList>
            <person name="Nguyen M.H."/>
            <person name="Kaul D."/>
            <person name="Muto C."/>
            <person name="Cheng S.J."/>
            <person name="Richter R.A."/>
            <person name="Bruno V.M."/>
            <person name="Liu G."/>
            <person name="Beyhan S."/>
            <person name="Sundermann A.J."/>
            <person name="Mounaud S."/>
            <person name="Pasculle A.W."/>
            <person name="Nierman W.C."/>
            <person name="Driscoll E."/>
            <person name="Cumbie R."/>
            <person name="Clancy C.J."/>
            <person name="Dupont C.L."/>
        </authorList>
    </citation>
    <scope>NUCLEOTIDE SEQUENCE</scope>
    <source>
        <strain evidence="1">GL11</strain>
    </source>
</reference>
<gene>
    <name evidence="1" type="ORF">G6F64_007686</name>
</gene>
<dbReference type="Proteomes" id="UP000716291">
    <property type="component" value="Unassembled WGS sequence"/>
</dbReference>
<evidence type="ECO:0000313" key="2">
    <source>
        <dbReference type="Proteomes" id="UP000716291"/>
    </source>
</evidence>
<organism evidence="1 2">
    <name type="scientific">Rhizopus oryzae</name>
    <name type="common">Mucormycosis agent</name>
    <name type="synonym">Rhizopus arrhizus var. delemar</name>
    <dbReference type="NCBI Taxonomy" id="64495"/>
    <lineage>
        <taxon>Eukaryota</taxon>
        <taxon>Fungi</taxon>
        <taxon>Fungi incertae sedis</taxon>
        <taxon>Mucoromycota</taxon>
        <taxon>Mucoromycotina</taxon>
        <taxon>Mucoromycetes</taxon>
        <taxon>Mucorales</taxon>
        <taxon>Mucorineae</taxon>
        <taxon>Rhizopodaceae</taxon>
        <taxon>Rhizopus</taxon>
    </lineage>
</organism>
<proteinExistence type="predicted"/>
<keyword evidence="2" id="KW-1185">Reference proteome</keyword>
<evidence type="ECO:0000313" key="1">
    <source>
        <dbReference type="EMBL" id="KAG1306318.1"/>
    </source>
</evidence>
<dbReference type="EMBL" id="JAANQT010001157">
    <property type="protein sequence ID" value="KAG1306318.1"/>
    <property type="molecule type" value="Genomic_DNA"/>
</dbReference>